<evidence type="ECO:0000259" key="2">
    <source>
        <dbReference type="SMART" id="SM01180"/>
    </source>
</evidence>
<evidence type="ECO:0000313" key="4">
    <source>
        <dbReference type="Proteomes" id="UP000078387"/>
    </source>
</evidence>
<keyword evidence="1" id="KW-0175">Coiled coil</keyword>
<organism evidence="3 4">
    <name type="scientific">Entamoeba histolytica</name>
    <dbReference type="NCBI Taxonomy" id="5759"/>
    <lineage>
        <taxon>Eukaryota</taxon>
        <taxon>Amoebozoa</taxon>
        <taxon>Evosea</taxon>
        <taxon>Archamoebae</taxon>
        <taxon>Mastigamoebida</taxon>
        <taxon>Entamoebidae</taxon>
        <taxon>Entamoeba</taxon>
    </lineage>
</organism>
<dbReference type="SUPFAM" id="SSF57850">
    <property type="entry name" value="RING/U-box"/>
    <property type="match status" value="1"/>
</dbReference>
<accession>A0A5K1UQE8</accession>
<name>A0A5K1UQE8_ENTHI</name>
<dbReference type="AlphaFoldDB" id="A0A5K1UQE8"/>
<feature type="domain" description="DWNN" evidence="2">
    <location>
        <begin position="7"/>
        <end position="79"/>
    </location>
</feature>
<dbReference type="Gene3D" id="3.10.20.90">
    <property type="entry name" value="Phosphatidylinositol 3-kinase Catalytic Subunit, Chain A, domain 1"/>
    <property type="match status" value="1"/>
</dbReference>
<reference evidence="3 4" key="1">
    <citation type="submission" date="2016-05" db="EMBL/GenBank/DDBJ databases">
        <title>First whole genome sequencing of Entamoeba histolytica HM1:IMSS-clone-6.</title>
        <authorList>
            <person name="Mukherjee Avik.K."/>
            <person name="Izumyama S."/>
            <person name="Nakada-Tsukui K."/>
            <person name="Nozaki T."/>
        </authorList>
    </citation>
    <scope>NUCLEOTIDE SEQUENCE [LARGE SCALE GENOMIC DNA]</scope>
    <source>
        <strain evidence="3 4">HM1:IMSS clone 6</strain>
    </source>
</reference>
<dbReference type="VEuPathDB" id="AmoebaDB:EHI_153800"/>
<dbReference type="VEuPathDB" id="AmoebaDB:EHI7A_028970"/>
<dbReference type="Gene3D" id="3.30.40.10">
    <property type="entry name" value="Zinc/RING finger domain, C3HC4 (zinc finger)"/>
    <property type="match status" value="1"/>
</dbReference>
<dbReference type="VEuPathDB" id="AmoebaDB:KM1_056130"/>
<dbReference type="InterPro" id="IPR014891">
    <property type="entry name" value="DWNN_domain"/>
</dbReference>
<dbReference type="SMART" id="SM01180">
    <property type="entry name" value="DWNN"/>
    <property type="match status" value="1"/>
</dbReference>
<dbReference type="VEuPathDB" id="AmoebaDB:EHI5A_052310"/>
<comment type="caution">
    <text evidence="3">The sequence shown here is derived from an EMBL/GenBank/DDBJ whole genome shotgun (WGS) entry which is preliminary data.</text>
</comment>
<protein>
    <recommendedName>
        <fullName evidence="2">DWNN domain-containing protein</fullName>
    </recommendedName>
</protein>
<evidence type="ECO:0000313" key="3">
    <source>
        <dbReference type="EMBL" id="GAT91634.1"/>
    </source>
</evidence>
<dbReference type="OMA" id="CCGETIC"/>
<gene>
    <name evidence="3" type="ORF">CL6EHI_153800</name>
</gene>
<evidence type="ECO:0000256" key="1">
    <source>
        <dbReference type="SAM" id="Coils"/>
    </source>
</evidence>
<proteinExistence type="predicted"/>
<dbReference type="GO" id="GO:0008270">
    <property type="term" value="F:zinc ion binding"/>
    <property type="evidence" value="ECO:0007669"/>
    <property type="project" value="InterPro"/>
</dbReference>
<dbReference type="Pfam" id="PF08783">
    <property type="entry name" value="DWNN"/>
    <property type="match status" value="1"/>
</dbReference>
<feature type="coiled-coil region" evidence="1">
    <location>
        <begin position="113"/>
        <end position="140"/>
    </location>
</feature>
<sequence length="203" mass="23162">MATRSVVMYHFEISKKVNKRIQFYGKSITASEVIGEILKQRKDSFDRDELHIFDVQTGHEYVGSDSITKNTYLCVKRLPRSARQMVIKKIRKVDSSVKPTKPLPITLEQPIVLTEEQIAKKKAEEEKKKIGNEKNSLLCECGNLLKGAVICLNCGDTICEKCLEKGICPSCNEEVNEDNTSPKQEVRDCVEEFIKKYPDFVEN</sequence>
<dbReference type="EMBL" id="BDEQ01000001">
    <property type="protein sequence ID" value="GAT91634.1"/>
    <property type="molecule type" value="Genomic_DNA"/>
</dbReference>
<dbReference type="Proteomes" id="UP000078387">
    <property type="component" value="Unassembled WGS sequence"/>
</dbReference>
<dbReference type="InterPro" id="IPR013083">
    <property type="entry name" value="Znf_RING/FYVE/PHD"/>
</dbReference>